<keyword evidence="2" id="KW-0805">Transcription regulation</keyword>
<dbReference type="Pfam" id="PF03466">
    <property type="entry name" value="LysR_substrate"/>
    <property type="match status" value="1"/>
</dbReference>
<evidence type="ECO:0000313" key="7">
    <source>
        <dbReference type="Proteomes" id="UP001596233"/>
    </source>
</evidence>
<dbReference type="Pfam" id="PF00126">
    <property type="entry name" value="HTH_1"/>
    <property type="match status" value="1"/>
</dbReference>
<dbReference type="InterPro" id="IPR036390">
    <property type="entry name" value="WH_DNA-bd_sf"/>
</dbReference>
<reference evidence="7" key="1">
    <citation type="journal article" date="2019" name="Int. J. Syst. Evol. Microbiol.">
        <title>The Global Catalogue of Microorganisms (GCM) 10K type strain sequencing project: providing services to taxonomists for standard genome sequencing and annotation.</title>
        <authorList>
            <consortium name="The Broad Institute Genomics Platform"/>
            <consortium name="The Broad Institute Genome Sequencing Center for Infectious Disease"/>
            <person name="Wu L."/>
            <person name="Ma J."/>
        </authorList>
    </citation>
    <scope>NUCLEOTIDE SEQUENCE [LARGE SCALE GENOMIC DNA]</scope>
    <source>
        <strain evidence="7">PCU 280</strain>
    </source>
</reference>
<accession>A0ABW1V5W1</accession>
<evidence type="ECO:0000313" key="6">
    <source>
        <dbReference type="EMBL" id="MFC6334020.1"/>
    </source>
</evidence>
<feature type="domain" description="HTH lysR-type" evidence="5">
    <location>
        <begin position="1"/>
        <end position="58"/>
    </location>
</feature>
<comment type="caution">
    <text evidence="6">The sequence shown here is derived from an EMBL/GenBank/DDBJ whole genome shotgun (WGS) entry which is preliminary data.</text>
</comment>
<dbReference type="PROSITE" id="PS50931">
    <property type="entry name" value="HTH_LYSR"/>
    <property type="match status" value="1"/>
</dbReference>
<proteinExistence type="inferred from homology"/>
<keyword evidence="4" id="KW-0804">Transcription</keyword>
<dbReference type="InterPro" id="IPR036388">
    <property type="entry name" value="WH-like_DNA-bd_sf"/>
</dbReference>
<dbReference type="Gene3D" id="3.40.190.290">
    <property type="match status" value="1"/>
</dbReference>
<dbReference type="Proteomes" id="UP001596233">
    <property type="component" value="Unassembled WGS sequence"/>
</dbReference>
<dbReference type="InterPro" id="IPR005119">
    <property type="entry name" value="LysR_subst-bd"/>
</dbReference>
<keyword evidence="7" id="KW-1185">Reference proteome</keyword>
<evidence type="ECO:0000256" key="1">
    <source>
        <dbReference type="ARBA" id="ARBA00009437"/>
    </source>
</evidence>
<evidence type="ECO:0000256" key="4">
    <source>
        <dbReference type="ARBA" id="ARBA00023163"/>
    </source>
</evidence>
<evidence type="ECO:0000259" key="5">
    <source>
        <dbReference type="PROSITE" id="PS50931"/>
    </source>
</evidence>
<evidence type="ECO:0000256" key="3">
    <source>
        <dbReference type="ARBA" id="ARBA00023125"/>
    </source>
</evidence>
<evidence type="ECO:0000256" key="2">
    <source>
        <dbReference type="ARBA" id="ARBA00023015"/>
    </source>
</evidence>
<dbReference type="CDD" id="cd08442">
    <property type="entry name" value="PBP2_YofA_SoxR_like"/>
    <property type="match status" value="1"/>
</dbReference>
<name>A0ABW1V5W1_9BACL</name>
<dbReference type="PANTHER" id="PTHR30126:SF40">
    <property type="entry name" value="HTH-TYPE TRANSCRIPTIONAL REGULATOR GLTR"/>
    <property type="match status" value="1"/>
</dbReference>
<organism evidence="6 7">
    <name type="scientific">Paenibacillus septentrionalis</name>
    <dbReference type="NCBI Taxonomy" id="429342"/>
    <lineage>
        <taxon>Bacteria</taxon>
        <taxon>Bacillati</taxon>
        <taxon>Bacillota</taxon>
        <taxon>Bacilli</taxon>
        <taxon>Bacillales</taxon>
        <taxon>Paenibacillaceae</taxon>
        <taxon>Paenibacillus</taxon>
    </lineage>
</organism>
<dbReference type="InterPro" id="IPR000847">
    <property type="entry name" value="LysR_HTH_N"/>
</dbReference>
<dbReference type="PANTHER" id="PTHR30126">
    <property type="entry name" value="HTH-TYPE TRANSCRIPTIONAL REGULATOR"/>
    <property type="match status" value="1"/>
</dbReference>
<dbReference type="Gene3D" id="1.10.10.10">
    <property type="entry name" value="Winged helix-like DNA-binding domain superfamily/Winged helix DNA-binding domain"/>
    <property type="match status" value="1"/>
</dbReference>
<comment type="similarity">
    <text evidence="1">Belongs to the LysR transcriptional regulatory family.</text>
</comment>
<dbReference type="EMBL" id="JBHSTE010000005">
    <property type="protein sequence ID" value="MFC6334020.1"/>
    <property type="molecule type" value="Genomic_DNA"/>
</dbReference>
<dbReference type="SUPFAM" id="SSF53850">
    <property type="entry name" value="Periplasmic binding protein-like II"/>
    <property type="match status" value="1"/>
</dbReference>
<sequence length="296" mass="33405">MELNDLIIFQKVVECGSISKAAAELNYVQSNVTARIKLLEKELHTPLFSRHKRGMIINSEGERLLEYAKEITSKVEELKMSFQDKADAVGMLKIGIVETVNALPVILSSFNDRFPNIEISLMAGVTDQLVQDVLDMKLDGAFVTGPIRHPNVEQLSVIQERLVLVSKRDSFTMDQLTTTPFLLYHKGCGYRGRLESWMKVEGIIPRKIMEFGTFGTIIGSVAAGIGVTVIPQSTVTDLVEKEVVEEHQLPEPYCDITTIFIWRKDAYITRSLNHFIEEIQKHADAFIMDSDDLSER</sequence>
<protein>
    <submittedName>
        <fullName evidence="6">LysR family transcriptional regulator</fullName>
    </submittedName>
</protein>
<dbReference type="SUPFAM" id="SSF46785">
    <property type="entry name" value="Winged helix' DNA-binding domain"/>
    <property type="match status" value="1"/>
</dbReference>
<dbReference type="RefSeq" id="WP_379236125.1">
    <property type="nucleotide sequence ID" value="NZ_JBHSTE010000005.1"/>
</dbReference>
<gene>
    <name evidence="6" type="ORF">ACFP56_15435</name>
</gene>
<keyword evidence="3" id="KW-0238">DNA-binding</keyword>